<evidence type="ECO:0000313" key="3">
    <source>
        <dbReference type="Proteomes" id="UP000018144"/>
    </source>
</evidence>
<protein>
    <submittedName>
        <fullName evidence="2">Uncharacterized protein</fullName>
    </submittedName>
</protein>
<organism evidence="2 3">
    <name type="scientific">Pyronema omphalodes (strain CBS 100304)</name>
    <name type="common">Pyronema confluens</name>
    <dbReference type="NCBI Taxonomy" id="1076935"/>
    <lineage>
        <taxon>Eukaryota</taxon>
        <taxon>Fungi</taxon>
        <taxon>Dikarya</taxon>
        <taxon>Ascomycota</taxon>
        <taxon>Pezizomycotina</taxon>
        <taxon>Pezizomycetes</taxon>
        <taxon>Pezizales</taxon>
        <taxon>Pyronemataceae</taxon>
        <taxon>Pyronema</taxon>
    </lineage>
</organism>
<evidence type="ECO:0000313" key="2">
    <source>
        <dbReference type="EMBL" id="CCX29716.1"/>
    </source>
</evidence>
<reference evidence="2 3" key="1">
    <citation type="journal article" date="2013" name="PLoS Genet.">
        <title>The genome and development-dependent transcriptomes of Pyronema confluens: a window into fungal evolution.</title>
        <authorList>
            <person name="Traeger S."/>
            <person name="Altegoer F."/>
            <person name="Freitag M."/>
            <person name="Gabaldon T."/>
            <person name="Kempken F."/>
            <person name="Kumar A."/>
            <person name="Marcet-Houben M."/>
            <person name="Poggeler S."/>
            <person name="Stajich J.E."/>
            <person name="Nowrousian M."/>
        </authorList>
    </citation>
    <scope>NUCLEOTIDE SEQUENCE [LARGE SCALE GENOMIC DNA]</scope>
    <source>
        <strain evidence="3">CBS 100304</strain>
        <tissue evidence="2">Vegetative mycelium</tissue>
    </source>
</reference>
<keyword evidence="1" id="KW-0812">Transmembrane</keyword>
<keyword evidence="1" id="KW-0472">Membrane</keyword>
<accession>U4LQY6</accession>
<gene>
    <name evidence="2" type="ORF">PCON_07042</name>
</gene>
<dbReference type="AlphaFoldDB" id="U4LQY6"/>
<feature type="transmembrane region" description="Helical" evidence="1">
    <location>
        <begin position="20"/>
        <end position="41"/>
    </location>
</feature>
<dbReference type="Proteomes" id="UP000018144">
    <property type="component" value="Unassembled WGS sequence"/>
</dbReference>
<keyword evidence="3" id="KW-1185">Reference proteome</keyword>
<keyword evidence="1" id="KW-1133">Transmembrane helix</keyword>
<proteinExistence type="predicted"/>
<name>U4LQY6_PYROM</name>
<dbReference type="EMBL" id="HF935352">
    <property type="protein sequence ID" value="CCX29716.1"/>
    <property type="molecule type" value="Genomic_DNA"/>
</dbReference>
<evidence type="ECO:0000256" key="1">
    <source>
        <dbReference type="SAM" id="Phobius"/>
    </source>
</evidence>
<sequence>MVNRNTIEPISQAASTSMMLLFYTILCMGLLMMILIIRMLLRMACRPPRIRAYSSWTIVINTEVIDRSPV</sequence>